<protein>
    <submittedName>
        <fullName evidence="1">Uncharacterized protein</fullName>
    </submittedName>
</protein>
<accession>W2T7N8</accession>
<evidence type="ECO:0000313" key="1">
    <source>
        <dbReference type="EMBL" id="ETN77012.1"/>
    </source>
</evidence>
<gene>
    <name evidence="1" type="ORF">NECAME_00538</name>
</gene>
<organism evidence="1 2">
    <name type="scientific">Necator americanus</name>
    <name type="common">Human hookworm</name>
    <dbReference type="NCBI Taxonomy" id="51031"/>
    <lineage>
        <taxon>Eukaryota</taxon>
        <taxon>Metazoa</taxon>
        <taxon>Ecdysozoa</taxon>
        <taxon>Nematoda</taxon>
        <taxon>Chromadorea</taxon>
        <taxon>Rhabditida</taxon>
        <taxon>Rhabditina</taxon>
        <taxon>Rhabditomorpha</taxon>
        <taxon>Strongyloidea</taxon>
        <taxon>Ancylostomatidae</taxon>
        <taxon>Bunostominae</taxon>
        <taxon>Necator</taxon>
    </lineage>
</organism>
<dbReference type="OrthoDB" id="10438670at2759"/>
<proteinExistence type="predicted"/>
<dbReference type="AlphaFoldDB" id="W2T7N8"/>
<dbReference type="Proteomes" id="UP000053676">
    <property type="component" value="Unassembled WGS sequence"/>
</dbReference>
<keyword evidence="2" id="KW-1185">Reference proteome</keyword>
<dbReference type="EMBL" id="KI660200">
    <property type="protein sequence ID" value="ETN77012.1"/>
    <property type="molecule type" value="Genomic_DNA"/>
</dbReference>
<dbReference type="KEGG" id="nai:NECAME_00538"/>
<evidence type="ECO:0000313" key="2">
    <source>
        <dbReference type="Proteomes" id="UP000053676"/>
    </source>
</evidence>
<reference evidence="2" key="1">
    <citation type="journal article" date="2014" name="Nat. Genet.">
        <title>Genome of the human hookworm Necator americanus.</title>
        <authorList>
            <person name="Tang Y.T."/>
            <person name="Gao X."/>
            <person name="Rosa B.A."/>
            <person name="Abubucker S."/>
            <person name="Hallsworth-Pepin K."/>
            <person name="Martin J."/>
            <person name="Tyagi R."/>
            <person name="Heizer E."/>
            <person name="Zhang X."/>
            <person name="Bhonagiri-Palsikar V."/>
            <person name="Minx P."/>
            <person name="Warren W.C."/>
            <person name="Wang Q."/>
            <person name="Zhan B."/>
            <person name="Hotez P.J."/>
            <person name="Sternberg P.W."/>
            <person name="Dougall A."/>
            <person name="Gaze S.T."/>
            <person name="Mulvenna J."/>
            <person name="Sotillo J."/>
            <person name="Ranganathan S."/>
            <person name="Rabelo E.M."/>
            <person name="Wilson R.K."/>
            <person name="Felgner P.L."/>
            <person name="Bethony J."/>
            <person name="Hawdon J.M."/>
            <person name="Gasser R.B."/>
            <person name="Loukas A."/>
            <person name="Mitreva M."/>
        </authorList>
    </citation>
    <scope>NUCLEOTIDE SEQUENCE [LARGE SCALE GENOMIC DNA]</scope>
</reference>
<sequence length="74" mass="7840">MATLFCKLFGLGDTCSGTVKLFTGALKFTGEQNACRLVKLCSGKVNPFEGFTGLSSIKEILSGTKNSTKGEQND</sequence>
<name>W2T7N8_NECAM</name>